<dbReference type="CDD" id="cd18799">
    <property type="entry name" value="SF2_C_EcoAI-like"/>
    <property type="match status" value="1"/>
</dbReference>
<dbReference type="GO" id="GO:0003677">
    <property type="term" value="F:DNA binding"/>
    <property type="evidence" value="ECO:0007669"/>
    <property type="project" value="InterPro"/>
</dbReference>
<protein>
    <submittedName>
        <fullName evidence="3">Type I restriction-modification system restriction subunit</fullName>
    </submittedName>
</protein>
<dbReference type="Gene3D" id="3.40.50.300">
    <property type="entry name" value="P-loop containing nucleotide triphosphate hydrolases"/>
    <property type="match status" value="2"/>
</dbReference>
<feature type="domain" description="Helicase C-terminal" evidence="2">
    <location>
        <begin position="391"/>
        <end position="560"/>
    </location>
</feature>
<gene>
    <name evidence="3" type="ORF">KDK_05520</name>
</gene>
<dbReference type="InterPro" id="IPR050742">
    <property type="entry name" value="Helicase_Restrict-Modif_Enz"/>
</dbReference>
<dbReference type="InterPro" id="IPR013670">
    <property type="entry name" value="EcoEI_R_C_dom"/>
</dbReference>
<dbReference type="Pfam" id="PF08463">
    <property type="entry name" value="EcoEI_R_C"/>
    <property type="match status" value="1"/>
</dbReference>
<dbReference type="Proteomes" id="UP000287188">
    <property type="component" value="Unassembled WGS sequence"/>
</dbReference>
<dbReference type="GO" id="GO:0005524">
    <property type="term" value="F:ATP binding"/>
    <property type="evidence" value="ECO:0007669"/>
    <property type="project" value="InterPro"/>
</dbReference>
<comment type="caution">
    <text evidence="3">The sequence shown here is derived from an EMBL/GenBank/DDBJ whole genome shotgun (WGS) entry which is preliminary data.</text>
</comment>
<dbReference type="InterPro" id="IPR027417">
    <property type="entry name" value="P-loop_NTPase"/>
</dbReference>
<dbReference type="Gene3D" id="3.90.1570.30">
    <property type="match status" value="1"/>
</dbReference>
<evidence type="ECO:0000313" key="4">
    <source>
        <dbReference type="Proteomes" id="UP000287188"/>
    </source>
</evidence>
<dbReference type="CDD" id="cd18032">
    <property type="entry name" value="DEXHc_RE_I_III_res"/>
    <property type="match status" value="1"/>
</dbReference>
<dbReference type="GO" id="GO:0005829">
    <property type="term" value="C:cytosol"/>
    <property type="evidence" value="ECO:0007669"/>
    <property type="project" value="TreeGrafter"/>
</dbReference>
<organism evidence="3 4">
    <name type="scientific">Dictyobacter kobayashii</name>
    <dbReference type="NCBI Taxonomy" id="2014872"/>
    <lineage>
        <taxon>Bacteria</taxon>
        <taxon>Bacillati</taxon>
        <taxon>Chloroflexota</taxon>
        <taxon>Ktedonobacteria</taxon>
        <taxon>Ktedonobacterales</taxon>
        <taxon>Dictyobacteraceae</taxon>
        <taxon>Dictyobacter</taxon>
    </lineage>
</organism>
<evidence type="ECO:0000259" key="2">
    <source>
        <dbReference type="PROSITE" id="PS51194"/>
    </source>
</evidence>
<dbReference type="RefSeq" id="WP_246035256.1">
    <property type="nucleotide sequence ID" value="NZ_BIFS01000001.1"/>
</dbReference>
<dbReference type="PROSITE" id="PS51194">
    <property type="entry name" value="HELICASE_CTER"/>
    <property type="match status" value="1"/>
</dbReference>
<reference evidence="4" key="1">
    <citation type="submission" date="2018-12" db="EMBL/GenBank/DDBJ databases">
        <title>Tengunoibacter tsumagoiensis gen. nov., sp. nov., Dictyobacter kobayashii sp. nov., D. alpinus sp. nov., and D. joshuensis sp. nov. and description of Dictyobacteraceae fam. nov. within the order Ktedonobacterales isolated from Tengu-no-mugimeshi.</title>
        <authorList>
            <person name="Wang C.M."/>
            <person name="Zheng Y."/>
            <person name="Sakai Y."/>
            <person name="Toyoda A."/>
            <person name="Minakuchi Y."/>
            <person name="Abe K."/>
            <person name="Yokota A."/>
            <person name="Yabe S."/>
        </authorList>
    </citation>
    <scope>NUCLEOTIDE SEQUENCE [LARGE SCALE GENOMIC DNA]</scope>
    <source>
        <strain evidence="4">Uno11</strain>
    </source>
</reference>
<dbReference type="EMBL" id="BIFS01000001">
    <property type="protein sequence ID" value="GCE16752.1"/>
    <property type="molecule type" value="Genomic_DNA"/>
</dbReference>
<dbReference type="GO" id="GO:0016787">
    <property type="term" value="F:hydrolase activity"/>
    <property type="evidence" value="ECO:0007669"/>
    <property type="project" value="InterPro"/>
</dbReference>
<dbReference type="AlphaFoldDB" id="A0A402ACB6"/>
<feature type="domain" description="Helicase ATP-binding" evidence="1">
    <location>
        <begin position="163"/>
        <end position="315"/>
    </location>
</feature>
<proteinExistence type="predicted"/>
<dbReference type="SMART" id="SM00490">
    <property type="entry name" value="HELICc"/>
    <property type="match status" value="1"/>
</dbReference>
<evidence type="ECO:0000313" key="3">
    <source>
        <dbReference type="EMBL" id="GCE16752.1"/>
    </source>
</evidence>
<dbReference type="InterPro" id="IPR001650">
    <property type="entry name" value="Helicase_C-like"/>
</dbReference>
<dbReference type="SUPFAM" id="SSF52540">
    <property type="entry name" value="P-loop containing nucleoside triphosphate hydrolases"/>
    <property type="match status" value="1"/>
</dbReference>
<name>A0A402ACB6_9CHLR</name>
<dbReference type="PANTHER" id="PTHR47396">
    <property type="entry name" value="TYPE I RESTRICTION ENZYME ECOKI R PROTEIN"/>
    <property type="match status" value="1"/>
</dbReference>
<dbReference type="InterPro" id="IPR006935">
    <property type="entry name" value="Helicase/UvrB_N"/>
</dbReference>
<keyword evidence="4" id="KW-1185">Reference proteome</keyword>
<dbReference type="InterPro" id="IPR014001">
    <property type="entry name" value="Helicase_ATP-bd"/>
</dbReference>
<sequence length="912" mass="106279">MDNPNQVGLEIPVDGFDPQAWAALKVKLDRVKESGGTYHANLPTGISDYVLYRSNGEILAIVEAKRTSVDPRLAQTQAEFYVTELEKRQSFRPFAFMTNGKDIYFLDAGNENKRPVAGFFSPSDLENLLSLRQNKIPLPLVSINTSIVDRIYQQEAIRRVCETFEQQHKRKALLVMATGTGKTRTVMALIDLFMRANQARRILFVADRDALVQQALTDGFQKFLPNEPCQRITTHKLEQSSRLYTATLQTLNLCFQSFTPGFFDLIIFDEAHRSIFNKWNEVLQYFDGRIIGLTATPADFIDRNTFLTFDCSNMQPTYLYPYRQAVQEGYLVDYAVFQARTKFQREGIKGIDLNEEDRNALYEQGIDPDDLDFTGTDLERNVSNKDTLRRQWQEIWDECYKDESGQIPGKTIVFAMTQKHALRLEETFNEMFPQYPNMVRVITSKSDHKGNSIRQFREEEYPRIAITVDLLETGIDVPEVVNLAFMKPVQSRIKLEQMIGRGTRSQAACRYLNRLPNREKKQFLIIDFWENNFNKSASEELRQSLPVFVALFNTRINLLERYLESGKHEAEKNHIIERLREQISRIPADSFSVKKFEEDLEEVQQDFFWQYLTKHKLDLLKRKIAPLLRYVPAVNVEVTTFTHKVERLKLQLFTGKEWQTTAILIADDVSRLPNFIVQDQRYKPAIDLCLAPQRLLVSSAEKLDEVIDLLAPQMNKRREKANTFIKLDLPDYIDMHGYIFLKGGSERVYVEEYRRRVDEHILQLIDTHPTLEAITQDKEVSDQQLLELERTLHKDLGQGEVELTEEHIRMAYGMKIGSLIEFVRNLLELDGIPDYNDIVRRQFKGYTTQHIFNSDQLRFLSALENFFLQKRRLHRVDLYQEPFTRFGVDAVERLFTKEQIDDLINFTNSLAA</sequence>
<dbReference type="GO" id="GO:0006304">
    <property type="term" value="P:DNA modification"/>
    <property type="evidence" value="ECO:0007669"/>
    <property type="project" value="InterPro"/>
</dbReference>
<dbReference type="Pfam" id="PF00271">
    <property type="entry name" value="Helicase_C"/>
    <property type="match status" value="1"/>
</dbReference>
<dbReference type="SMART" id="SM00487">
    <property type="entry name" value="DEXDc"/>
    <property type="match status" value="1"/>
</dbReference>
<evidence type="ECO:0000259" key="1">
    <source>
        <dbReference type="PROSITE" id="PS51192"/>
    </source>
</evidence>
<accession>A0A402ACB6</accession>
<dbReference type="PROSITE" id="PS51192">
    <property type="entry name" value="HELICASE_ATP_BIND_1"/>
    <property type="match status" value="1"/>
</dbReference>
<dbReference type="Pfam" id="PF04851">
    <property type="entry name" value="ResIII"/>
    <property type="match status" value="1"/>
</dbReference>
<dbReference type="PANTHER" id="PTHR47396:SF1">
    <property type="entry name" value="ATP-DEPENDENT HELICASE IRC3-RELATED"/>
    <property type="match status" value="1"/>
</dbReference>